<accession>A0A952FSY4</accession>
<dbReference type="EMBL" id="JAEKLZ010000297">
    <property type="protein sequence ID" value="MBW8727684.1"/>
    <property type="molecule type" value="Genomic_DNA"/>
</dbReference>
<dbReference type="AlphaFoldDB" id="A0A952FSY4"/>
<name>A0A952FSY4_9PROT</name>
<evidence type="ECO:0000313" key="2">
    <source>
        <dbReference type="EMBL" id="MBW8727684.1"/>
    </source>
</evidence>
<proteinExistence type="predicted"/>
<evidence type="ECO:0000256" key="1">
    <source>
        <dbReference type="SAM" id="SignalP"/>
    </source>
</evidence>
<dbReference type="Proteomes" id="UP000700706">
    <property type="component" value="Unassembled WGS sequence"/>
</dbReference>
<organism evidence="2 3">
    <name type="scientific">Inquilinus limosus</name>
    <dbReference type="NCBI Taxonomy" id="171674"/>
    <lineage>
        <taxon>Bacteria</taxon>
        <taxon>Pseudomonadati</taxon>
        <taxon>Pseudomonadota</taxon>
        <taxon>Alphaproteobacteria</taxon>
        <taxon>Rhodospirillales</taxon>
        <taxon>Rhodospirillaceae</taxon>
        <taxon>Inquilinus</taxon>
    </lineage>
</organism>
<evidence type="ECO:0008006" key="4">
    <source>
        <dbReference type="Google" id="ProtNLM"/>
    </source>
</evidence>
<sequence>MSPRRFVGALALVLVVMSGAAAAQSTRTPFDRLALDSPEAAVARFVDAFRQRDYVTVYWILSPAAQKAWTDDFFAFNMEPLIAKLPDGRASEIMRTAFPPMDQWDQTDVSWVFDRVMVTAGAAGALPVQMPQNGAAGKPQPRADGAVTIGFGQGATAVKFRLVRAPSGQWRVFSVSAGGGDPDRAPWGLGKTD</sequence>
<keyword evidence="1" id="KW-0732">Signal</keyword>
<reference evidence="2" key="1">
    <citation type="submission" date="2020-06" db="EMBL/GenBank/DDBJ databases">
        <title>Stable isotope informed genome-resolved metagenomics uncovers potential trophic interactions in rhizosphere soil.</title>
        <authorList>
            <person name="Starr E.P."/>
            <person name="Shi S."/>
            <person name="Blazewicz S.J."/>
            <person name="Koch B.J."/>
            <person name="Probst A.J."/>
            <person name="Hungate B.A."/>
            <person name="Pett-Ridge J."/>
            <person name="Firestone M.K."/>
            <person name="Banfield J.F."/>
        </authorList>
    </citation>
    <scope>NUCLEOTIDE SEQUENCE</scope>
    <source>
        <strain evidence="2">YM_69_17</strain>
    </source>
</reference>
<comment type="caution">
    <text evidence="2">The sequence shown here is derived from an EMBL/GenBank/DDBJ whole genome shotgun (WGS) entry which is preliminary data.</text>
</comment>
<gene>
    <name evidence="2" type="ORF">JF625_21365</name>
</gene>
<evidence type="ECO:0000313" key="3">
    <source>
        <dbReference type="Proteomes" id="UP000700706"/>
    </source>
</evidence>
<protein>
    <recommendedName>
        <fullName evidence="4">DUF3828 domain-containing protein</fullName>
    </recommendedName>
</protein>
<feature type="signal peptide" evidence="1">
    <location>
        <begin position="1"/>
        <end position="22"/>
    </location>
</feature>
<feature type="chain" id="PRO_5037692807" description="DUF3828 domain-containing protein" evidence="1">
    <location>
        <begin position="23"/>
        <end position="193"/>
    </location>
</feature>